<evidence type="ECO:0000256" key="1">
    <source>
        <dbReference type="ARBA" id="ARBA00009353"/>
    </source>
</evidence>
<proteinExistence type="inferred from homology"/>
<evidence type="ECO:0000259" key="3">
    <source>
        <dbReference type="Pfam" id="PF08338"/>
    </source>
</evidence>
<feature type="domain" description="NAD-dependent epimerase/dehydratase" evidence="2">
    <location>
        <begin position="3"/>
        <end position="224"/>
    </location>
</feature>
<dbReference type="Proteomes" id="UP000236642">
    <property type="component" value="Unassembled WGS sequence"/>
</dbReference>
<organism evidence="4 5">
    <name type="scientific">Candidatus Thermoflexus japonica</name>
    <dbReference type="NCBI Taxonomy" id="2035417"/>
    <lineage>
        <taxon>Bacteria</taxon>
        <taxon>Bacillati</taxon>
        <taxon>Chloroflexota</taxon>
        <taxon>Thermoflexia</taxon>
        <taxon>Thermoflexales</taxon>
        <taxon>Thermoflexaceae</taxon>
        <taxon>Thermoflexus</taxon>
    </lineage>
</organism>
<feature type="domain" description="DUF1731" evidence="3">
    <location>
        <begin position="252"/>
        <end position="298"/>
    </location>
</feature>
<evidence type="ECO:0000259" key="2">
    <source>
        <dbReference type="Pfam" id="PF01370"/>
    </source>
</evidence>
<reference evidence="5" key="1">
    <citation type="submission" date="2017-09" db="EMBL/GenBank/DDBJ databases">
        <title>Metaegenomics of thermophilic ammonia-oxidizing enrichment culture.</title>
        <authorList>
            <person name="Kato S."/>
            <person name="Suzuki K."/>
        </authorList>
    </citation>
    <scope>NUCLEOTIDE SEQUENCE [LARGE SCALE GENOMIC DNA]</scope>
</reference>
<accession>A0A2H5Y3R8</accession>
<name>A0A2H5Y3R8_9CHLR</name>
<comment type="similarity">
    <text evidence="1">Belongs to the NAD(P)-dependent epimerase/dehydratase family. SDR39U1 subfamily.</text>
</comment>
<dbReference type="SUPFAM" id="SSF51735">
    <property type="entry name" value="NAD(P)-binding Rossmann-fold domains"/>
    <property type="match status" value="1"/>
</dbReference>
<dbReference type="AlphaFoldDB" id="A0A2H5Y3R8"/>
<dbReference type="Pfam" id="PF08338">
    <property type="entry name" value="DUF1731"/>
    <property type="match status" value="1"/>
</dbReference>
<dbReference type="Pfam" id="PF01370">
    <property type="entry name" value="Epimerase"/>
    <property type="match status" value="1"/>
</dbReference>
<dbReference type="EMBL" id="BEHY01000004">
    <property type="protein sequence ID" value="GBD08093.1"/>
    <property type="molecule type" value="Genomic_DNA"/>
</dbReference>
<dbReference type="InterPro" id="IPR036291">
    <property type="entry name" value="NAD(P)-bd_dom_sf"/>
</dbReference>
<sequence>MRVLITGGTGFLGRALAGRLQEAGYEVIVLSRRPEQARLPPGVQVTRWDGRTATGWADLVDGAFALINLAGESIGQRWTATVKQRLRESRLNAGRAVVEAIAAARTKPQVLLQASAVGYYGPRGDERLTEEDPPGNDFLARLAVDWEASTQPVEALGVRRVILRTGLVLERDGGALARLLPPFRLFAGGPLGNGRQGWSWIHRADWVEAVRFLMERPDARGPYNLTAPQPVSNAEFSRTLGRVLGRPSWLPVPALALRLIFGEGADFLLTGQFVLPRRLLEAGFTFQYPDLESALRAILGGEKRPGRGL</sequence>
<evidence type="ECO:0000313" key="5">
    <source>
        <dbReference type="Proteomes" id="UP000236642"/>
    </source>
</evidence>
<protein>
    <submittedName>
        <fullName evidence="4">Epimerase family protein</fullName>
    </submittedName>
</protein>
<comment type="caution">
    <text evidence="4">The sequence shown here is derived from an EMBL/GenBank/DDBJ whole genome shotgun (WGS) entry which is preliminary data.</text>
</comment>
<dbReference type="InterPro" id="IPR013549">
    <property type="entry name" value="DUF1731"/>
</dbReference>
<dbReference type="InterPro" id="IPR010099">
    <property type="entry name" value="SDR39U1"/>
</dbReference>
<dbReference type="InterPro" id="IPR001509">
    <property type="entry name" value="Epimerase_deHydtase"/>
</dbReference>
<dbReference type="PANTHER" id="PTHR11092">
    <property type="entry name" value="SUGAR NUCLEOTIDE EPIMERASE RELATED"/>
    <property type="match status" value="1"/>
</dbReference>
<dbReference type="CDD" id="cd05242">
    <property type="entry name" value="SDR_a8"/>
    <property type="match status" value="1"/>
</dbReference>
<evidence type="ECO:0000313" key="4">
    <source>
        <dbReference type="EMBL" id="GBD08093.1"/>
    </source>
</evidence>
<dbReference type="Gene3D" id="3.40.50.720">
    <property type="entry name" value="NAD(P)-binding Rossmann-like Domain"/>
    <property type="match status" value="1"/>
</dbReference>
<gene>
    <name evidence="4" type="ORF">HRbin22_00325</name>
</gene>
<dbReference type="PANTHER" id="PTHR11092:SF0">
    <property type="entry name" value="EPIMERASE FAMILY PROTEIN SDR39U1"/>
    <property type="match status" value="1"/>
</dbReference>
<dbReference type="NCBIfam" id="TIGR01777">
    <property type="entry name" value="yfcH"/>
    <property type="match status" value="1"/>
</dbReference>